<reference evidence="2 3" key="1">
    <citation type="submission" date="2022-06" db="EMBL/GenBank/DDBJ databases">
        <authorList>
            <person name="So Y."/>
        </authorList>
    </citation>
    <scope>NUCLEOTIDE SEQUENCE [LARGE SCALE GENOMIC DNA]</scope>
    <source>
        <strain evidence="2 3">STR3</strain>
    </source>
</reference>
<keyword evidence="3" id="KW-1185">Reference proteome</keyword>
<evidence type="ECO:0000313" key="2">
    <source>
        <dbReference type="EMBL" id="MCP3422609.1"/>
    </source>
</evidence>
<proteinExistence type="predicted"/>
<sequence>MSHRLGRRVLGLLAPLTLLLLPAPAHAERVVTHDPAGDATVVGWLAEEDAELPPMPDPSPADIVRTVAAHGERRLAVTVHFHDLADVRKHSTRVFVQTAAGWFDVDVRAGEGRRTRVMLVRRGERLDCRGLRARFDADADLVAVSVPTACLAAPRWVRVGVTAAAPLPMTDPAVLASTVDDGHRDTVRLRRVGTGPRIRRG</sequence>
<keyword evidence="1" id="KW-0732">Signal</keyword>
<dbReference type="RefSeq" id="WP_254181809.1">
    <property type="nucleotide sequence ID" value="NZ_JANARS010000005.1"/>
</dbReference>
<evidence type="ECO:0000256" key="1">
    <source>
        <dbReference type="SAM" id="SignalP"/>
    </source>
</evidence>
<dbReference type="EMBL" id="JANARS010000005">
    <property type="protein sequence ID" value="MCP3422609.1"/>
    <property type="molecule type" value="Genomic_DNA"/>
</dbReference>
<feature type="signal peptide" evidence="1">
    <location>
        <begin position="1"/>
        <end position="27"/>
    </location>
</feature>
<name>A0ABT1KZ38_9ACTN</name>
<evidence type="ECO:0000313" key="3">
    <source>
        <dbReference type="Proteomes" id="UP001204524"/>
    </source>
</evidence>
<comment type="caution">
    <text evidence="2">The sequence shown here is derived from an EMBL/GenBank/DDBJ whole genome shotgun (WGS) entry which is preliminary data.</text>
</comment>
<gene>
    <name evidence="2" type="ORF">NCI01_12450</name>
</gene>
<accession>A0ABT1KZ38</accession>
<feature type="chain" id="PRO_5045878056" evidence="1">
    <location>
        <begin position="28"/>
        <end position="201"/>
    </location>
</feature>
<dbReference type="Proteomes" id="UP001204524">
    <property type="component" value="Unassembled WGS sequence"/>
</dbReference>
<organism evidence="2 3">
    <name type="scientific">Nocardioides pinisoli</name>
    <dbReference type="NCBI Taxonomy" id="2950279"/>
    <lineage>
        <taxon>Bacteria</taxon>
        <taxon>Bacillati</taxon>
        <taxon>Actinomycetota</taxon>
        <taxon>Actinomycetes</taxon>
        <taxon>Propionibacteriales</taxon>
        <taxon>Nocardioidaceae</taxon>
        <taxon>Nocardioides</taxon>
    </lineage>
</organism>
<protein>
    <submittedName>
        <fullName evidence="2">Uncharacterized protein</fullName>
    </submittedName>
</protein>